<evidence type="ECO:0000256" key="1">
    <source>
        <dbReference type="ARBA" id="ARBA00004141"/>
    </source>
</evidence>
<dbReference type="EMBL" id="JACJFM010000022">
    <property type="protein sequence ID" value="MBB1488044.1"/>
    <property type="molecule type" value="Genomic_DNA"/>
</dbReference>
<comment type="subcellular location">
    <subcellularLocation>
        <location evidence="1">Membrane</location>
        <topology evidence="1">Multi-pass membrane protein</topology>
    </subcellularLocation>
</comment>
<evidence type="ECO:0000256" key="4">
    <source>
        <dbReference type="ARBA" id="ARBA00022989"/>
    </source>
</evidence>
<dbReference type="GO" id="GO:0016020">
    <property type="term" value="C:membrane"/>
    <property type="evidence" value="ECO:0007669"/>
    <property type="project" value="UniProtKB-SubCell"/>
</dbReference>
<evidence type="ECO:0000256" key="6">
    <source>
        <dbReference type="SAM" id="Phobius"/>
    </source>
</evidence>
<keyword evidence="5 6" id="KW-0472">Membrane</keyword>
<accession>A0A839ITS8</accession>
<keyword evidence="4 6" id="KW-1133">Transmembrane helix</keyword>
<sequence length="349" mass="38286">MSGTQQKIILAVLLVTALLLYLLQPILMPFLVGMLLAYMGDPVADWLEEKGCSRRLAVIVVFACLSVLMGGFLLFLIPLLGKQLELIQEFVPLILTWVREQLLPFLVEYTGLEEDMLELDAIQKALSGHLQQAGSVAGILIRELGKSGMVLVSMVVNIGLIPVVTFYLLLDWDRLKLKILYLFPNKYQGKAEQMAVECDEVLAAFIKGQLMVMFCLSLVYATGLWMVGLKLALLVGVIAGLASIVPYLGPIIGIGAGLLAGWFQFADWLPLLMIAGVFIIGQLLESFVFTPLLVGDKIGLHPVTVIFAIMAGGQLFGFTGILIALPVAAVIMVLLRHLHDYYKDSEMYS</sequence>
<dbReference type="InterPro" id="IPR002549">
    <property type="entry name" value="AI-2E-like"/>
</dbReference>
<evidence type="ECO:0000256" key="5">
    <source>
        <dbReference type="ARBA" id="ARBA00023136"/>
    </source>
</evidence>
<proteinExistence type="inferred from homology"/>
<feature type="transmembrane region" description="Helical" evidence="6">
    <location>
        <begin position="268"/>
        <end position="294"/>
    </location>
</feature>
<feature type="transmembrane region" description="Helical" evidence="6">
    <location>
        <begin position="56"/>
        <end position="80"/>
    </location>
</feature>
<feature type="transmembrane region" description="Helical" evidence="6">
    <location>
        <begin position="149"/>
        <end position="170"/>
    </location>
</feature>
<comment type="similarity">
    <text evidence="2">Belongs to the autoinducer-2 exporter (AI-2E) (TC 2.A.86) family.</text>
</comment>
<organism evidence="7 8">
    <name type="scientific">Oceanospirillum sediminis</name>
    <dbReference type="NCBI Taxonomy" id="2760088"/>
    <lineage>
        <taxon>Bacteria</taxon>
        <taxon>Pseudomonadati</taxon>
        <taxon>Pseudomonadota</taxon>
        <taxon>Gammaproteobacteria</taxon>
        <taxon>Oceanospirillales</taxon>
        <taxon>Oceanospirillaceae</taxon>
        <taxon>Oceanospirillum</taxon>
    </lineage>
</organism>
<dbReference type="Pfam" id="PF01594">
    <property type="entry name" value="AI-2E_transport"/>
    <property type="match status" value="1"/>
</dbReference>
<comment type="caution">
    <text evidence="7">The sequence shown here is derived from an EMBL/GenBank/DDBJ whole genome shotgun (WGS) entry which is preliminary data.</text>
</comment>
<feature type="transmembrane region" description="Helical" evidence="6">
    <location>
        <begin position="306"/>
        <end position="335"/>
    </location>
</feature>
<dbReference type="PANTHER" id="PTHR21716">
    <property type="entry name" value="TRANSMEMBRANE PROTEIN"/>
    <property type="match status" value="1"/>
</dbReference>
<dbReference type="Proteomes" id="UP000565262">
    <property type="component" value="Unassembled WGS sequence"/>
</dbReference>
<dbReference type="AlphaFoldDB" id="A0A839ITS8"/>
<gene>
    <name evidence="7" type="ORF">H4O21_15670</name>
</gene>
<dbReference type="GO" id="GO:0055085">
    <property type="term" value="P:transmembrane transport"/>
    <property type="evidence" value="ECO:0007669"/>
    <property type="project" value="TreeGrafter"/>
</dbReference>
<evidence type="ECO:0000256" key="3">
    <source>
        <dbReference type="ARBA" id="ARBA00022692"/>
    </source>
</evidence>
<reference evidence="7 8" key="1">
    <citation type="submission" date="2020-08" db="EMBL/GenBank/DDBJ databases">
        <title>Oceanospirillum sp. nov. isolated from marine sediment.</title>
        <authorList>
            <person name="Ji X."/>
        </authorList>
    </citation>
    <scope>NUCLEOTIDE SEQUENCE [LARGE SCALE GENOMIC DNA]</scope>
    <source>
        <strain evidence="7 8">D5</strain>
    </source>
</reference>
<keyword evidence="3 6" id="KW-0812">Transmembrane</keyword>
<feature type="transmembrane region" description="Helical" evidence="6">
    <location>
        <begin position="201"/>
        <end position="221"/>
    </location>
</feature>
<dbReference type="RefSeq" id="WP_182809819.1">
    <property type="nucleotide sequence ID" value="NZ_JACJFM010000022.1"/>
</dbReference>
<name>A0A839ITS8_9GAMM</name>
<protein>
    <submittedName>
        <fullName evidence="7">AI-2E family transporter</fullName>
    </submittedName>
</protein>
<keyword evidence="8" id="KW-1185">Reference proteome</keyword>
<dbReference type="PANTHER" id="PTHR21716:SF64">
    <property type="entry name" value="AI-2 TRANSPORT PROTEIN TQSA"/>
    <property type="match status" value="1"/>
</dbReference>
<evidence type="ECO:0000313" key="8">
    <source>
        <dbReference type="Proteomes" id="UP000565262"/>
    </source>
</evidence>
<feature type="transmembrane region" description="Helical" evidence="6">
    <location>
        <begin position="233"/>
        <end position="262"/>
    </location>
</feature>
<feature type="transmembrane region" description="Helical" evidence="6">
    <location>
        <begin position="12"/>
        <end position="36"/>
    </location>
</feature>
<evidence type="ECO:0000256" key="2">
    <source>
        <dbReference type="ARBA" id="ARBA00009773"/>
    </source>
</evidence>
<evidence type="ECO:0000313" key="7">
    <source>
        <dbReference type="EMBL" id="MBB1488044.1"/>
    </source>
</evidence>